<name>A0A6G0XDJ6_9STRA</name>
<organism evidence="1 2">
    <name type="scientific">Aphanomyces euteiches</name>
    <dbReference type="NCBI Taxonomy" id="100861"/>
    <lineage>
        <taxon>Eukaryota</taxon>
        <taxon>Sar</taxon>
        <taxon>Stramenopiles</taxon>
        <taxon>Oomycota</taxon>
        <taxon>Saprolegniomycetes</taxon>
        <taxon>Saprolegniales</taxon>
        <taxon>Verrucalvaceae</taxon>
        <taxon>Aphanomyces</taxon>
    </lineage>
</organism>
<dbReference type="AlphaFoldDB" id="A0A6G0XDJ6"/>
<gene>
    <name evidence="1" type="ORF">Ae201684_005854</name>
</gene>
<accession>A0A6G0XDJ6</accession>
<proteinExistence type="predicted"/>
<keyword evidence="2" id="KW-1185">Reference proteome</keyword>
<reference evidence="1 2" key="1">
    <citation type="submission" date="2019-07" db="EMBL/GenBank/DDBJ databases">
        <title>Genomics analysis of Aphanomyces spp. identifies a new class of oomycete effector associated with host adaptation.</title>
        <authorList>
            <person name="Gaulin E."/>
        </authorList>
    </citation>
    <scope>NUCLEOTIDE SEQUENCE [LARGE SCALE GENOMIC DNA]</scope>
    <source>
        <strain evidence="1 2">ATCC 201684</strain>
    </source>
</reference>
<comment type="caution">
    <text evidence="1">The sequence shown here is derived from an EMBL/GenBank/DDBJ whole genome shotgun (WGS) entry which is preliminary data.</text>
</comment>
<dbReference type="VEuPathDB" id="FungiDB:AeMF1_012107"/>
<evidence type="ECO:0000313" key="2">
    <source>
        <dbReference type="Proteomes" id="UP000481153"/>
    </source>
</evidence>
<sequence length="84" mass="9065">MANSAAASVVVVAAPSQDIPIEKRKIEPEPTSQNKRVKVDTKAAGLWVQRSIQLGGQAKPVLRKSASVNNLWVKQSIAFVSRDV</sequence>
<dbReference type="Proteomes" id="UP000481153">
    <property type="component" value="Unassembled WGS sequence"/>
</dbReference>
<protein>
    <submittedName>
        <fullName evidence="1">Uncharacterized protein</fullName>
    </submittedName>
</protein>
<evidence type="ECO:0000313" key="1">
    <source>
        <dbReference type="EMBL" id="KAF0738296.1"/>
    </source>
</evidence>
<dbReference type="EMBL" id="VJMJ01000077">
    <property type="protein sequence ID" value="KAF0738296.1"/>
    <property type="molecule type" value="Genomic_DNA"/>
</dbReference>